<dbReference type="Proteomes" id="UP000177481">
    <property type="component" value="Unassembled WGS sequence"/>
</dbReference>
<dbReference type="AlphaFoldDB" id="A0A1F5EB04"/>
<reference evidence="1 2" key="1">
    <citation type="journal article" date="2016" name="Nat. Commun.">
        <title>Thousands of microbial genomes shed light on interconnected biogeochemical processes in an aquifer system.</title>
        <authorList>
            <person name="Anantharaman K."/>
            <person name="Brown C.T."/>
            <person name="Hug L.A."/>
            <person name="Sharon I."/>
            <person name="Castelle C.J."/>
            <person name="Probst A.J."/>
            <person name="Thomas B.C."/>
            <person name="Singh A."/>
            <person name="Wilkins M.J."/>
            <person name="Karaoz U."/>
            <person name="Brodie E.L."/>
            <person name="Williams K.H."/>
            <person name="Hubbard S.S."/>
            <person name="Banfield J.F."/>
        </authorList>
    </citation>
    <scope>NUCLEOTIDE SEQUENCE [LARGE SCALE GENOMIC DNA]</scope>
</reference>
<dbReference type="PROSITE" id="PS00409">
    <property type="entry name" value="PROKAR_NTER_METHYL"/>
    <property type="match status" value="1"/>
</dbReference>
<evidence type="ECO:0000313" key="1">
    <source>
        <dbReference type="EMBL" id="OGD64589.1"/>
    </source>
</evidence>
<proteinExistence type="predicted"/>
<protein>
    <submittedName>
        <fullName evidence="1">Uncharacterized protein</fullName>
    </submittedName>
</protein>
<evidence type="ECO:0000313" key="2">
    <source>
        <dbReference type="Proteomes" id="UP000177481"/>
    </source>
</evidence>
<comment type="caution">
    <text evidence="1">The sequence shown here is derived from an EMBL/GenBank/DDBJ whole genome shotgun (WGS) entry which is preliminary data.</text>
</comment>
<dbReference type="InterPro" id="IPR012902">
    <property type="entry name" value="N_methyl_site"/>
</dbReference>
<accession>A0A1F5EB04</accession>
<sequence>MMNTKQRGFSLIEVLFAVSFLVMVGVAMATLNATASRLITGTEIRVEAQALNEQALAFVALQRRTMGSEFATNYSGCITGTKGPKTCYVYCPPTQVDVSCTLTPTRKATTLGINKLQYVPSVLIKTTGTKYTVIATTSWGSGINRQITASQLIQ</sequence>
<name>A0A1F5EB04_9BACT</name>
<dbReference type="EMBL" id="MEZX01000002">
    <property type="protein sequence ID" value="OGD64589.1"/>
    <property type="molecule type" value="Genomic_DNA"/>
</dbReference>
<organism evidence="1 2">
    <name type="scientific">Candidatus Berkelbacteria bacterium RIFCSPLOWO2_01_FULL_50_28</name>
    <dbReference type="NCBI Taxonomy" id="1797471"/>
    <lineage>
        <taxon>Bacteria</taxon>
        <taxon>Candidatus Berkelbacteria</taxon>
    </lineage>
</organism>
<dbReference type="STRING" id="1797471.A3A71_00845"/>
<gene>
    <name evidence="1" type="ORF">A3A71_00845</name>
</gene>